<evidence type="ECO:0000313" key="4">
    <source>
        <dbReference type="EMBL" id="KAK3243053.1"/>
    </source>
</evidence>
<feature type="domain" description="PD-(D/E)XK endonuclease-like" evidence="2">
    <location>
        <begin position="104"/>
        <end position="287"/>
    </location>
</feature>
<sequence>MSDRKPRPLLEAAASSAPDDVMDHLEKLNAHTRDARITFDEPSHKYFLDGDGRNVTSVTTFMKRFFHEFDGRAVIRVHGSRWRATPGHKYANMSSDEILEIWETNRVLQSSLGTRMHERFELFYNIPNVDRSCRVNERTGVPTSGDANSRNDGAFDDTDSSSETVPEYAQFNRFHSVHDVRPYRTEMRIYDTELRLAGSVDLIALGRSSDGFAMYDWKRSSKELSPDAPHYGRVCRPPLSHLPDTAYTHYVLQQNMYAHVLRSKYGIFVEGMYLVRFHPTIKDYELVEVPRWDKEVQSILLCRARNLLAIRRFRGVALSFARIHALYRGVRVAKRLKANPMREW</sequence>
<evidence type="ECO:0000313" key="3">
    <source>
        <dbReference type="EMBL" id="KAK3232597.1"/>
    </source>
</evidence>
<evidence type="ECO:0000313" key="5">
    <source>
        <dbReference type="Proteomes" id="UP001190700"/>
    </source>
</evidence>
<dbReference type="Pfam" id="PF12705">
    <property type="entry name" value="PDDEXK_1"/>
    <property type="match status" value="1"/>
</dbReference>
<gene>
    <name evidence="4" type="ORF">CYMTET_47322</name>
    <name evidence="3" type="ORF">CYMTET_57055</name>
</gene>
<comment type="caution">
    <text evidence="4">The sequence shown here is derived from an EMBL/GenBank/DDBJ whole genome shotgun (WGS) entry which is preliminary data.</text>
</comment>
<dbReference type="EMBL" id="LGRX02035942">
    <property type="protein sequence ID" value="KAK3232597.1"/>
    <property type="molecule type" value="Genomic_DNA"/>
</dbReference>
<evidence type="ECO:0000256" key="1">
    <source>
        <dbReference type="SAM" id="MobiDB-lite"/>
    </source>
</evidence>
<accession>A0AAE0EW53</accession>
<name>A0AAE0EW53_9CHLO</name>
<proteinExistence type="predicted"/>
<feature type="compositionally biased region" description="Polar residues" evidence="1">
    <location>
        <begin position="141"/>
        <end position="151"/>
    </location>
</feature>
<evidence type="ECO:0000259" key="2">
    <source>
        <dbReference type="Pfam" id="PF12705"/>
    </source>
</evidence>
<dbReference type="Gene3D" id="3.90.320.10">
    <property type="match status" value="1"/>
</dbReference>
<keyword evidence="5" id="KW-1185">Reference proteome</keyword>
<dbReference type="InterPro" id="IPR011604">
    <property type="entry name" value="PDDEXK-like_dom_sf"/>
</dbReference>
<reference evidence="4 5" key="1">
    <citation type="journal article" date="2015" name="Genome Biol. Evol.">
        <title>Comparative Genomics of a Bacterivorous Green Alga Reveals Evolutionary Causalities and Consequences of Phago-Mixotrophic Mode of Nutrition.</title>
        <authorList>
            <person name="Burns J.A."/>
            <person name="Paasch A."/>
            <person name="Narechania A."/>
            <person name="Kim E."/>
        </authorList>
    </citation>
    <scope>NUCLEOTIDE SEQUENCE [LARGE SCALE GENOMIC DNA]</scope>
    <source>
        <strain evidence="4">PLY_AMNH</strain>
    </source>
</reference>
<dbReference type="InterPro" id="IPR038726">
    <property type="entry name" value="PDDEXK_AddAB-type"/>
</dbReference>
<dbReference type="EMBL" id="LGRX02033090">
    <property type="protein sequence ID" value="KAK3243053.1"/>
    <property type="molecule type" value="Genomic_DNA"/>
</dbReference>
<dbReference type="AlphaFoldDB" id="A0AAE0EW53"/>
<dbReference type="Proteomes" id="UP001190700">
    <property type="component" value="Unassembled WGS sequence"/>
</dbReference>
<organism evidence="4 5">
    <name type="scientific">Cymbomonas tetramitiformis</name>
    <dbReference type="NCBI Taxonomy" id="36881"/>
    <lineage>
        <taxon>Eukaryota</taxon>
        <taxon>Viridiplantae</taxon>
        <taxon>Chlorophyta</taxon>
        <taxon>Pyramimonadophyceae</taxon>
        <taxon>Pyramimonadales</taxon>
        <taxon>Pyramimonadaceae</taxon>
        <taxon>Cymbomonas</taxon>
    </lineage>
</organism>
<protein>
    <recommendedName>
        <fullName evidence="2">PD-(D/E)XK endonuclease-like domain-containing protein</fullName>
    </recommendedName>
</protein>
<reference evidence="4" key="2">
    <citation type="submission" date="2023-06" db="EMBL/GenBank/DDBJ databases">
        <title>Long-read-based genome assembly of the green algal bacterivore Cymbomonas tetramitiformis.</title>
        <authorList>
            <person name="Gyaltshen Y."/>
            <person name="Rozenberg A."/>
            <person name="Paasch A."/>
            <person name="Burns J.A."/>
            <person name="Warring S."/>
            <person name="Larson R."/>
            <person name="Maurer-Alcala X."/>
            <person name="Dacks J."/>
            <person name="Kim E."/>
        </authorList>
    </citation>
    <scope>NUCLEOTIDE SEQUENCE</scope>
    <source>
        <strain evidence="4">PLY_AMNH</strain>
    </source>
</reference>
<feature type="region of interest" description="Disordered" evidence="1">
    <location>
        <begin position="140"/>
        <end position="162"/>
    </location>
</feature>